<dbReference type="PATRIC" id="fig|408015.6.peg.19"/>
<dbReference type="Proteomes" id="UP000034034">
    <property type="component" value="Chromosome"/>
</dbReference>
<proteinExistence type="predicted"/>
<evidence type="ECO:0000313" key="1">
    <source>
        <dbReference type="EMBL" id="AKG41396.1"/>
    </source>
</evidence>
<reference evidence="1" key="1">
    <citation type="submission" date="2019-08" db="EMBL/GenBank/DDBJ databases">
        <title>Complete genome sequence of a mangrove-derived Streptomyces xiamenensis.</title>
        <authorList>
            <person name="Xu J."/>
        </authorList>
    </citation>
    <scope>NUCLEOTIDE SEQUENCE</scope>
    <source>
        <strain evidence="1">318</strain>
    </source>
</reference>
<dbReference type="AlphaFoldDB" id="A0A0F7CMM0"/>
<protein>
    <submittedName>
        <fullName evidence="1">Uncharacterized protein</fullName>
    </submittedName>
</protein>
<name>A0A0F7CMM0_9ACTN</name>
<dbReference type="EMBL" id="CP009922">
    <property type="protein sequence ID" value="AKG41396.1"/>
    <property type="molecule type" value="Genomic_DNA"/>
</dbReference>
<sequence length="40" mass="4273">MPATSPTHEPSPHSDQHGLLARARTYLGAVIAKANLIPRP</sequence>
<gene>
    <name evidence="1" type="ORF">SXIM_00120</name>
</gene>
<dbReference type="KEGG" id="sxi:SXIM_00120"/>
<dbReference type="HOGENOM" id="CLU_3297487_0_0_11"/>
<keyword evidence="2" id="KW-1185">Reference proteome</keyword>
<evidence type="ECO:0000313" key="2">
    <source>
        <dbReference type="Proteomes" id="UP000034034"/>
    </source>
</evidence>
<organism evidence="1 2">
    <name type="scientific">Streptomyces xiamenensis</name>
    <dbReference type="NCBI Taxonomy" id="408015"/>
    <lineage>
        <taxon>Bacteria</taxon>
        <taxon>Bacillati</taxon>
        <taxon>Actinomycetota</taxon>
        <taxon>Actinomycetes</taxon>
        <taxon>Kitasatosporales</taxon>
        <taxon>Streptomycetaceae</taxon>
        <taxon>Streptomyces</taxon>
    </lineage>
</organism>
<accession>A0A0F7CMM0</accession>